<evidence type="ECO:0000256" key="8">
    <source>
        <dbReference type="SAM" id="SignalP"/>
    </source>
</evidence>
<dbReference type="STRING" id="1810919.A0A3D8R426"/>
<protein>
    <recommendedName>
        <fullName evidence="9">Heme haloperoxidase family profile domain-containing protein</fullName>
    </recommendedName>
</protein>
<dbReference type="AlphaFoldDB" id="A0A3D8R426"/>
<dbReference type="RefSeq" id="XP_026600558.1">
    <property type="nucleotide sequence ID" value="XM_026750545.1"/>
</dbReference>
<evidence type="ECO:0000259" key="9">
    <source>
        <dbReference type="PROSITE" id="PS51405"/>
    </source>
</evidence>
<evidence type="ECO:0000256" key="2">
    <source>
        <dbReference type="ARBA" id="ARBA00022559"/>
    </source>
</evidence>
<dbReference type="InterPro" id="IPR036851">
    <property type="entry name" value="Chloroperoxidase-like_sf"/>
</dbReference>
<keyword evidence="2" id="KW-0575">Peroxidase</keyword>
<evidence type="ECO:0000256" key="6">
    <source>
        <dbReference type="ARBA" id="ARBA00023004"/>
    </source>
</evidence>
<comment type="similarity">
    <text evidence="7">Belongs to the chloroperoxidase family.</text>
</comment>
<feature type="chain" id="PRO_5017717304" description="Heme haloperoxidase family profile domain-containing protein" evidence="8">
    <location>
        <begin position="17"/>
        <end position="270"/>
    </location>
</feature>
<evidence type="ECO:0000256" key="7">
    <source>
        <dbReference type="ARBA" id="ARBA00025795"/>
    </source>
</evidence>
<keyword evidence="5" id="KW-0560">Oxidoreductase</keyword>
<dbReference type="GO" id="GO:0004601">
    <property type="term" value="F:peroxidase activity"/>
    <property type="evidence" value="ECO:0007669"/>
    <property type="project" value="UniProtKB-KW"/>
</dbReference>
<evidence type="ECO:0000313" key="11">
    <source>
        <dbReference type="Proteomes" id="UP000256690"/>
    </source>
</evidence>
<dbReference type="OrthoDB" id="407298at2759"/>
<evidence type="ECO:0000256" key="4">
    <source>
        <dbReference type="ARBA" id="ARBA00022723"/>
    </source>
</evidence>
<dbReference type="Gene3D" id="1.10.489.10">
    <property type="entry name" value="Chloroperoxidase-like"/>
    <property type="match status" value="1"/>
</dbReference>
<name>A0A3D8R426_9EURO</name>
<keyword evidence="8" id="KW-0732">Signal</keyword>
<dbReference type="PROSITE" id="PS51405">
    <property type="entry name" value="HEME_HALOPEROXIDASE"/>
    <property type="match status" value="1"/>
</dbReference>
<evidence type="ECO:0000313" key="10">
    <source>
        <dbReference type="EMBL" id="RDW68769.1"/>
    </source>
</evidence>
<gene>
    <name evidence="10" type="ORF">DSM5745_08529</name>
</gene>
<evidence type="ECO:0000256" key="1">
    <source>
        <dbReference type="ARBA" id="ARBA00001970"/>
    </source>
</evidence>
<keyword evidence="6" id="KW-0408">Iron</keyword>
<dbReference type="Pfam" id="PF01328">
    <property type="entry name" value="Peroxidase_2"/>
    <property type="match status" value="1"/>
</dbReference>
<dbReference type="GeneID" id="38118899"/>
<dbReference type="EMBL" id="PVWQ01000011">
    <property type="protein sequence ID" value="RDW68769.1"/>
    <property type="molecule type" value="Genomic_DNA"/>
</dbReference>
<dbReference type="Proteomes" id="UP000256690">
    <property type="component" value="Unassembled WGS sequence"/>
</dbReference>
<feature type="signal peptide" evidence="8">
    <location>
        <begin position="1"/>
        <end position="16"/>
    </location>
</feature>
<keyword evidence="11" id="KW-1185">Reference proteome</keyword>
<comment type="cofactor">
    <cofactor evidence="1">
        <name>heme b</name>
        <dbReference type="ChEBI" id="CHEBI:60344"/>
    </cofactor>
</comment>
<accession>A0A3D8R426</accession>
<reference evidence="10 11" key="1">
    <citation type="journal article" date="2018" name="IMA Fungus">
        <title>IMA Genome-F 9: Draft genome sequence of Annulohypoxylon stygium, Aspergillus mulundensis, Berkeleyomyces basicola (syn. Thielaviopsis basicola), Ceratocystis smalleyi, two Cercospora beticola strains, Coleophoma cylindrospora, Fusarium fracticaudum, Phialophora cf. hyalina, and Morchella septimelata.</title>
        <authorList>
            <person name="Wingfield B.D."/>
            <person name="Bills G.F."/>
            <person name="Dong Y."/>
            <person name="Huang W."/>
            <person name="Nel W.J."/>
            <person name="Swalarsk-Parry B.S."/>
            <person name="Vaghefi N."/>
            <person name="Wilken P.M."/>
            <person name="An Z."/>
            <person name="de Beer Z.W."/>
            <person name="De Vos L."/>
            <person name="Chen L."/>
            <person name="Duong T.A."/>
            <person name="Gao Y."/>
            <person name="Hammerbacher A."/>
            <person name="Kikkert J.R."/>
            <person name="Li Y."/>
            <person name="Li H."/>
            <person name="Li K."/>
            <person name="Li Q."/>
            <person name="Liu X."/>
            <person name="Ma X."/>
            <person name="Naidoo K."/>
            <person name="Pethybridge S.J."/>
            <person name="Sun J."/>
            <person name="Steenkamp E.T."/>
            <person name="van der Nest M.A."/>
            <person name="van Wyk S."/>
            <person name="Wingfield M.J."/>
            <person name="Xiong C."/>
            <person name="Yue Q."/>
            <person name="Zhang X."/>
        </authorList>
    </citation>
    <scope>NUCLEOTIDE SEQUENCE [LARGE SCALE GENOMIC DNA]</scope>
    <source>
        <strain evidence="10 11">DSM 5745</strain>
    </source>
</reference>
<organism evidence="10 11">
    <name type="scientific">Aspergillus mulundensis</name>
    <dbReference type="NCBI Taxonomy" id="1810919"/>
    <lineage>
        <taxon>Eukaryota</taxon>
        <taxon>Fungi</taxon>
        <taxon>Dikarya</taxon>
        <taxon>Ascomycota</taxon>
        <taxon>Pezizomycotina</taxon>
        <taxon>Eurotiomycetes</taxon>
        <taxon>Eurotiomycetidae</taxon>
        <taxon>Eurotiales</taxon>
        <taxon>Aspergillaceae</taxon>
        <taxon>Aspergillus</taxon>
        <taxon>Aspergillus subgen. Nidulantes</taxon>
    </lineage>
</organism>
<evidence type="ECO:0000256" key="5">
    <source>
        <dbReference type="ARBA" id="ARBA00023002"/>
    </source>
</evidence>
<sequence>MKLATSVMTVLGLASASPHYGAGDISHWIPPSASDYRGPCPMMNTLANHNFLPHDGRNITRDKVIDGLGKALNFNATLASLMFDMAIVVNPEPNATWFTLDQLNQHNILEHDASLSRTDAFFGNSHIFNASIFAETTSYWTNDTLTPAMLANSKLARQITSRAFNPTYTFTASTEQFSLGEVAAPIVAFGSFDNGTVSRELVEYFFRHERFPTELGWRTRDEVVQLMDVMKISSMIGSETDLLTGEESSAGKAKRADMVRRGDLHAGFKW</sequence>
<dbReference type="GO" id="GO:0046872">
    <property type="term" value="F:metal ion binding"/>
    <property type="evidence" value="ECO:0007669"/>
    <property type="project" value="UniProtKB-KW"/>
</dbReference>
<dbReference type="PANTHER" id="PTHR33577">
    <property type="entry name" value="STERIGMATOCYSTIN BIOSYNTHESIS PEROXIDASE STCC-RELATED"/>
    <property type="match status" value="1"/>
</dbReference>
<keyword evidence="3" id="KW-0349">Heme</keyword>
<dbReference type="SUPFAM" id="SSF47571">
    <property type="entry name" value="Cloroperoxidase"/>
    <property type="match status" value="1"/>
</dbReference>
<keyword evidence="4" id="KW-0479">Metal-binding</keyword>
<feature type="domain" description="Heme haloperoxidase family profile" evidence="9">
    <location>
        <begin position="24"/>
        <end position="231"/>
    </location>
</feature>
<dbReference type="InterPro" id="IPR000028">
    <property type="entry name" value="Chloroperoxidase"/>
</dbReference>
<proteinExistence type="inferred from homology"/>
<evidence type="ECO:0000256" key="3">
    <source>
        <dbReference type="ARBA" id="ARBA00022617"/>
    </source>
</evidence>
<comment type="caution">
    <text evidence="10">The sequence shown here is derived from an EMBL/GenBank/DDBJ whole genome shotgun (WGS) entry which is preliminary data.</text>
</comment>
<dbReference type="PANTHER" id="PTHR33577:SF7">
    <property type="entry name" value="HEME HALOPEROXIDASE FAMILY PROFILE DOMAIN-CONTAINING PROTEIN"/>
    <property type="match status" value="1"/>
</dbReference>